<sequence length="1132" mass="121350">MVRNKLSQNTKQVPHYGLRKLSIGVTSVFLSTLVYLEGPTSVHAATPVKSAAATVEPAAASSPSNQVTLKTGQATSTADPAAANLASQLNAATGLAEETNRADSPAKAAAVIEVPANQDGNANQQEVGSGKPQAVKLADGDQAQVTLTNDQLDAANADTTLSFSTNNYQSGDRYQIYIPKGGISLTNSDIKSLPTAIGTTSFDSAAPDYYVITDDFINSGNLRQNITLHLSNIVAGLANAGSYEKIINHAYVTKNGTKIGSFTIKTIGKPFSFSETGSYPLENVNNGEIGVDLVTAMSPSAADVATTNDNLNHLTLLYHDLPKYYQPTEIAFKVTVNNETRVLAQFDVTAAMITNNTLTLDLPVSSTSPLRALLSNGQSVNIYLTGRYNVPDQAFANGAYNTVLHHPTITLTDQNNYSITQNAGSLNQTVLGIKGLFNLGNLVKITQGYTADYVNKDEGVPAGTVTVNKERTNTGSGFQTTFTPISNIPVDNLVISLQIPDGINVHSLAMSSNNQGIKDLDPSYGIRITYTDGSTEWIKSIPAMGQITGQTAKAIRSVSVKYAHYSYDDDLSFSMSHGTNFALAKAYPNGDAVRSGDLLVLKTAFQADDLQPTLVDSAYDRLTTYKENDQSGIYMAEILGQAQQNPGAMNAGNITYEAAASAYGLPRLAHPIMYIQVPDNAIWDQSQPLEIKTGLTATWGNPDSEQLIPKSVTTFSVNGHTFLKVDLSNYPEVKQGFSVIVHYNNGLDYLTSTKHSPFMVVADNLNQNVSNVNHPIAAHLEARDQATFEALMQEEQINVQTASYNNGDDAYGRSSWTINTADGTSSETMTQGNTYSTPSLTAVQRVDGTDPTHFRVYGSLINADPDTKIDNATQVINLPSTNDGKSQFTPVLTGPVTLTDPNTVTDLSNLATITYYTDRADLDKGAASLAGKTGLTADQVTDWSQIKAVKVVFTSQLDRPLTARVTMNMVDNHIYDHVGKIIYASSVIYSTDPKQGEALPKVVIHPGDRASAKLTVTGKSAIKTLVHYVDAAGGEHYVALPDKTVTYNDGTDTMKRADFMTGAGDLTTNDHLLLPEHMVLDYAHPTIKNSTAAYAAGYPNGTAEFGQPVQYDFDGDAVVFEGKVAKQVTQNH</sequence>
<gene>
    <name evidence="3" type="ORF">HMPREF0494_1291</name>
</gene>
<evidence type="ECO:0000256" key="1">
    <source>
        <dbReference type="ARBA" id="ARBA00022729"/>
    </source>
</evidence>
<organism evidence="3 4">
    <name type="scientific">Limosilactobacillus antri DSM 16041</name>
    <dbReference type="NCBI Taxonomy" id="525309"/>
    <lineage>
        <taxon>Bacteria</taxon>
        <taxon>Bacillati</taxon>
        <taxon>Bacillota</taxon>
        <taxon>Bacilli</taxon>
        <taxon>Lactobacillales</taxon>
        <taxon>Lactobacillaceae</taxon>
        <taxon>Limosilactobacillus</taxon>
    </lineage>
</organism>
<dbReference type="HOGENOM" id="CLU_278839_0_0_9"/>
<dbReference type="Proteomes" id="UP000003675">
    <property type="component" value="Unassembled WGS sequence"/>
</dbReference>
<name>C8P7J7_9LACO</name>
<dbReference type="EMBL" id="ACLL01000035">
    <property type="protein sequence ID" value="EEW53528.1"/>
    <property type="molecule type" value="Genomic_DNA"/>
</dbReference>
<evidence type="ECO:0000259" key="2">
    <source>
        <dbReference type="Pfam" id="PF04650"/>
    </source>
</evidence>
<protein>
    <submittedName>
        <fullName evidence="3">Gram-positive signal peptide protein, YSIRK family</fullName>
    </submittedName>
</protein>
<feature type="domain" description="YSIRK Gram-positive signal peptide" evidence="2">
    <location>
        <begin position="15"/>
        <end position="36"/>
    </location>
</feature>
<dbReference type="AlphaFoldDB" id="C8P7J7"/>
<evidence type="ECO:0000313" key="4">
    <source>
        <dbReference type="Proteomes" id="UP000003675"/>
    </source>
</evidence>
<dbReference type="OrthoDB" id="3237761at2"/>
<dbReference type="InterPro" id="IPR005877">
    <property type="entry name" value="YSIRK_signal_dom"/>
</dbReference>
<accession>C8P7J7</accession>
<dbReference type="RefSeq" id="WP_007124570.1">
    <property type="nucleotide sequence ID" value="NZ_AZDK01000030.1"/>
</dbReference>
<comment type="caution">
    <text evidence="3">The sequence shown here is derived from an EMBL/GenBank/DDBJ whole genome shotgun (WGS) entry which is preliminary data.</text>
</comment>
<reference evidence="3 4" key="1">
    <citation type="submission" date="2009-09" db="EMBL/GenBank/DDBJ databases">
        <authorList>
            <person name="Qin X."/>
            <person name="Bachman B."/>
            <person name="Battles P."/>
            <person name="Bell A."/>
            <person name="Bess C."/>
            <person name="Bickham C."/>
            <person name="Chaboub L."/>
            <person name="Chen D."/>
            <person name="Coyle M."/>
            <person name="Deiros D.R."/>
            <person name="Dinh H."/>
            <person name="Forbes L."/>
            <person name="Fowler G."/>
            <person name="Francisco L."/>
            <person name="Fu Q."/>
            <person name="Gubbala S."/>
            <person name="Hale W."/>
            <person name="Han Y."/>
            <person name="Hemphill L."/>
            <person name="Highlander S.K."/>
            <person name="Hirani K."/>
            <person name="Hogues M."/>
            <person name="Jackson L."/>
            <person name="Jakkamsetti A."/>
            <person name="Javaid M."/>
            <person name="Jiang H."/>
            <person name="Korchina V."/>
            <person name="Kovar C."/>
            <person name="Lara F."/>
            <person name="Lee S."/>
            <person name="Mata R."/>
            <person name="Mathew T."/>
            <person name="Moen C."/>
            <person name="Morales K."/>
            <person name="Munidasa M."/>
            <person name="Nazareth L."/>
            <person name="Ngo R."/>
            <person name="Nguyen L."/>
            <person name="Okwuonu G."/>
            <person name="Ongeri F."/>
            <person name="Patil S."/>
            <person name="Petrosino J."/>
            <person name="Pham C."/>
            <person name="Pham P."/>
            <person name="Pu L.-L."/>
            <person name="Puazo M."/>
            <person name="Raj R."/>
            <person name="Reid J."/>
            <person name="Rouhana J."/>
            <person name="Saada N."/>
            <person name="Shang Y."/>
            <person name="Simmons D."/>
            <person name="Thornton R."/>
            <person name="Warren J."/>
            <person name="Weissenberger G."/>
            <person name="Zhang J."/>
            <person name="Zhang L."/>
            <person name="Zhou C."/>
            <person name="Zhu D."/>
            <person name="Muzny D."/>
            <person name="Worley K."/>
            <person name="Gibbs R."/>
        </authorList>
    </citation>
    <scope>NUCLEOTIDE SEQUENCE [LARGE SCALE GENOMIC DNA]</scope>
    <source>
        <strain evidence="3 4">DSM 16041</strain>
    </source>
</reference>
<dbReference type="Pfam" id="PF04650">
    <property type="entry name" value="YSIRK_signal"/>
    <property type="match status" value="1"/>
</dbReference>
<evidence type="ECO:0000313" key="3">
    <source>
        <dbReference type="EMBL" id="EEW53528.1"/>
    </source>
</evidence>
<keyword evidence="1" id="KW-0732">Signal</keyword>
<dbReference type="STRING" id="525309.HMPREF0494_1291"/>
<proteinExistence type="predicted"/>